<dbReference type="CDD" id="cd01832">
    <property type="entry name" value="SGNH_hydrolase_like_1"/>
    <property type="match status" value="1"/>
</dbReference>
<evidence type="ECO:0000313" key="1">
    <source>
        <dbReference type="EMBL" id="SDC91598.1"/>
    </source>
</evidence>
<dbReference type="OrthoDB" id="3474033at2"/>
<dbReference type="EMBL" id="FMZE01000004">
    <property type="protein sequence ID" value="SDC91598.1"/>
    <property type="molecule type" value="Genomic_DNA"/>
</dbReference>
<gene>
    <name evidence="1" type="ORF">SAMN05421630_104426</name>
</gene>
<dbReference type="InterPro" id="IPR053140">
    <property type="entry name" value="GDSL_Rv0518-like"/>
</dbReference>
<organism evidence="1 2">
    <name type="scientific">Prauserella marina</name>
    <dbReference type="NCBI Taxonomy" id="530584"/>
    <lineage>
        <taxon>Bacteria</taxon>
        <taxon>Bacillati</taxon>
        <taxon>Actinomycetota</taxon>
        <taxon>Actinomycetes</taxon>
        <taxon>Pseudonocardiales</taxon>
        <taxon>Pseudonocardiaceae</taxon>
        <taxon>Prauserella</taxon>
    </lineage>
</organism>
<keyword evidence="2" id="KW-1185">Reference proteome</keyword>
<dbReference type="KEGG" id="pmad:BAY61_27565"/>
<dbReference type="PANTHER" id="PTHR43784:SF2">
    <property type="entry name" value="GDSL-LIKE LIPASE_ACYLHYDROLASE, PUTATIVE (AFU_ORTHOLOGUE AFUA_2G00820)-RELATED"/>
    <property type="match status" value="1"/>
</dbReference>
<protein>
    <submittedName>
        <fullName evidence="1">Lysophospholipase L1</fullName>
    </submittedName>
</protein>
<sequence length="219" mass="23048">MNERTDPHCLTDEVLYPLLYGAGWRRLVVLGDSVAEGAGDLDDPPGYPRQPWADRLAAVLTAHNPALAYLNLGKYGAFADEVKHLQLSAALAFEPGLTVVACGGNDMLHRTFDPGAVEAVLDSIVGALRGDVVTMGLFDISRSPALSPERAAALRPRLAALASLTRSVADRNGAWHVDLANHPASADASIYSSDGIHVNARGHAIAATETLRLLGGILG</sequence>
<dbReference type="InterPro" id="IPR013830">
    <property type="entry name" value="SGNH_hydro"/>
</dbReference>
<accession>A0A222VWR2</accession>
<dbReference type="Proteomes" id="UP000199494">
    <property type="component" value="Unassembled WGS sequence"/>
</dbReference>
<dbReference type="AlphaFoldDB" id="A0A222VWR2"/>
<dbReference type="PANTHER" id="PTHR43784">
    <property type="entry name" value="GDSL-LIKE LIPASE/ACYLHYDROLASE, PUTATIVE (AFU_ORTHOLOGUE AFUA_2G00820)-RELATED"/>
    <property type="match status" value="1"/>
</dbReference>
<dbReference type="Gene3D" id="3.40.50.1110">
    <property type="entry name" value="SGNH hydrolase"/>
    <property type="match status" value="1"/>
</dbReference>
<reference evidence="1 2" key="1">
    <citation type="submission" date="2016-10" db="EMBL/GenBank/DDBJ databases">
        <authorList>
            <person name="de Groot N.N."/>
        </authorList>
    </citation>
    <scope>NUCLEOTIDE SEQUENCE [LARGE SCALE GENOMIC DNA]</scope>
    <source>
        <strain evidence="1 2">CGMCC 4.5506</strain>
    </source>
</reference>
<dbReference type="Pfam" id="PF13472">
    <property type="entry name" value="Lipase_GDSL_2"/>
    <property type="match status" value="1"/>
</dbReference>
<dbReference type="InterPro" id="IPR036514">
    <property type="entry name" value="SGNH_hydro_sf"/>
</dbReference>
<dbReference type="RefSeq" id="WP_091803586.1">
    <property type="nucleotide sequence ID" value="NZ_CP016353.1"/>
</dbReference>
<dbReference type="STRING" id="530584.SAMN05421630_104426"/>
<evidence type="ECO:0000313" key="2">
    <source>
        <dbReference type="Proteomes" id="UP000199494"/>
    </source>
</evidence>
<dbReference type="SUPFAM" id="SSF52266">
    <property type="entry name" value="SGNH hydrolase"/>
    <property type="match status" value="1"/>
</dbReference>
<name>A0A222VWR2_9PSEU</name>
<proteinExistence type="predicted"/>